<dbReference type="NCBIfam" id="TIGR01813">
    <property type="entry name" value="flavo_cyto_c"/>
    <property type="match status" value="1"/>
</dbReference>
<keyword evidence="2 5" id="KW-0285">Flavoprotein</keyword>
<evidence type="ECO:0000313" key="8">
    <source>
        <dbReference type="Proteomes" id="UP000214610"/>
    </source>
</evidence>
<name>A0A227KHF0_9BURK</name>
<dbReference type="GO" id="GO:0016491">
    <property type="term" value="F:oxidoreductase activity"/>
    <property type="evidence" value="ECO:0007669"/>
    <property type="project" value="UniProtKB-KW"/>
</dbReference>
<sequence>MSNISRRNLFKTAGAGVLAFGSGAVLAQTSNPANPYVPQKWDESYDVVVVGGGGAGMAAALLAAQNGAKVVIIEKLLFAGGNTMAAQGQINAADPVRQPKQNIEDSPEKHAAQTLAAGDFRGDPARVKVLCDNAYSVITWLEGLGMEFKPTVHQMFGGLYPRAHSPAVPKGIGYTGVLSKALKKENVPFKTGFSVVEIYREQPWSGDVLGVKVQNSKGQVLNIEAKKGVVLASGGFSGNQYLRELHDPRTAGLGTDNLPGHTGDVMMAANRIGGYLIGMDFIQSTPGAPAGKKMKIILNTNVDGSIYVDKRGNRIVDEGARRDHIRDAVLGTPERYGYTVVDNNQYESYNSAVHDAVQRGIEINEAWTAPTIKELAVKMGVDPEGLQKTVDRYNNVIIKNKEDPDFYKAPRNLTRKIEKGPFWACYTGMTVHHTMGGLNTNTKAQVLDCTGTPIPRLYAAGEITGGIHGTNRVGGNALLDCFVFGRIAGENVAKEKARG</sequence>
<dbReference type="AlphaFoldDB" id="A0A227KHF0"/>
<dbReference type="Proteomes" id="UP000214610">
    <property type="component" value="Unassembled WGS sequence"/>
</dbReference>
<dbReference type="GO" id="GO:0010181">
    <property type="term" value="F:FMN binding"/>
    <property type="evidence" value="ECO:0007669"/>
    <property type="project" value="InterPro"/>
</dbReference>
<dbReference type="Gene3D" id="3.50.50.60">
    <property type="entry name" value="FAD/NAD(P)-binding domain"/>
    <property type="match status" value="1"/>
</dbReference>
<keyword evidence="8" id="KW-1185">Reference proteome</keyword>
<organism evidence="7 8">
    <name type="scientific">Turicimonas muris</name>
    <dbReference type="NCBI Taxonomy" id="1796652"/>
    <lineage>
        <taxon>Bacteria</taxon>
        <taxon>Pseudomonadati</taxon>
        <taxon>Pseudomonadota</taxon>
        <taxon>Betaproteobacteria</taxon>
        <taxon>Burkholderiales</taxon>
        <taxon>Sutterellaceae</taxon>
        <taxon>Turicimonas</taxon>
    </lineage>
</organism>
<dbReference type="SUPFAM" id="SSF51905">
    <property type="entry name" value="FAD/NAD(P)-binding domain"/>
    <property type="match status" value="1"/>
</dbReference>
<dbReference type="GeneID" id="78362171"/>
<dbReference type="RefSeq" id="WP_066594251.1">
    <property type="nucleotide sequence ID" value="NZ_CAPFQK010000002.1"/>
</dbReference>
<evidence type="ECO:0000259" key="6">
    <source>
        <dbReference type="Pfam" id="PF00890"/>
    </source>
</evidence>
<comment type="cofactor">
    <cofactor evidence="1">
        <name>FAD</name>
        <dbReference type="ChEBI" id="CHEBI:57692"/>
    </cofactor>
</comment>
<feature type="chain" id="PRO_5022261821" evidence="5">
    <location>
        <begin position="28"/>
        <end position="499"/>
    </location>
</feature>
<evidence type="ECO:0000256" key="1">
    <source>
        <dbReference type="ARBA" id="ARBA00001974"/>
    </source>
</evidence>
<evidence type="ECO:0000256" key="4">
    <source>
        <dbReference type="ARBA" id="ARBA00023002"/>
    </source>
</evidence>
<dbReference type="Pfam" id="PF00890">
    <property type="entry name" value="FAD_binding_2"/>
    <property type="match status" value="1"/>
</dbReference>
<dbReference type="EMBL" id="NHMP01000005">
    <property type="protein sequence ID" value="OXE47217.1"/>
    <property type="molecule type" value="Genomic_DNA"/>
</dbReference>
<dbReference type="Gene3D" id="3.90.700.10">
    <property type="entry name" value="Succinate dehydrogenase/fumarate reductase flavoprotein, catalytic domain"/>
    <property type="match status" value="1"/>
</dbReference>
<dbReference type="InterPro" id="IPR027477">
    <property type="entry name" value="Succ_DH/fumarate_Rdtase_cat_sf"/>
</dbReference>
<dbReference type="PANTHER" id="PTHR43400">
    <property type="entry name" value="FUMARATE REDUCTASE"/>
    <property type="match status" value="1"/>
</dbReference>
<evidence type="ECO:0000256" key="5">
    <source>
        <dbReference type="RuleBase" id="RU366062"/>
    </source>
</evidence>
<keyword evidence="5" id="KW-0732">Signal</keyword>
<dbReference type="InterPro" id="IPR050315">
    <property type="entry name" value="FAD-oxidoreductase_2"/>
</dbReference>
<dbReference type="InterPro" id="IPR003953">
    <property type="entry name" value="FAD-dep_OxRdtase_2_FAD-bd"/>
</dbReference>
<keyword evidence="4 5" id="KW-0560">Oxidoreductase</keyword>
<dbReference type="InterPro" id="IPR036188">
    <property type="entry name" value="FAD/NAD-bd_sf"/>
</dbReference>
<dbReference type="InterPro" id="IPR010960">
    <property type="entry name" value="Flavocytochrome_c"/>
</dbReference>
<reference evidence="8" key="1">
    <citation type="submission" date="2017-05" db="EMBL/GenBank/DDBJ databases">
        <title>Improved OligoMM genomes.</title>
        <authorList>
            <person name="Garzetti D."/>
        </authorList>
    </citation>
    <scope>NUCLEOTIDE SEQUENCE [LARGE SCALE GENOMIC DNA]</scope>
    <source>
        <strain evidence="8">YL45</strain>
    </source>
</reference>
<dbReference type="PROSITE" id="PS51318">
    <property type="entry name" value="TAT"/>
    <property type="match status" value="1"/>
</dbReference>
<dbReference type="InterPro" id="IPR006311">
    <property type="entry name" value="TAT_signal"/>
</dbReference>
<accession>A0A227KHF0</accession>
<evidence type="ECO:0000256" key="3">
    <source>
        <dbReference type="ARBA" id="ARBA00022827"/>
    </source>
</evidence>
<evidence type="ECO:0000256" key="2">
    <source>
        <dbReference type="ARBA" id="ARBA00022630"/>
    </source>
</evidence>
<comment type="similarity">
    <text evidence="5">Belongs to the FAD-dependent oxidoreductase 2 family. FRD/SDH subfamily.</text>
</comment>
<feature type="domain" description="FAD-dependent oxidoreductase 2 FAD-binding" evidence="6">
    <location>
        <begin position="46"/>
        <end position="478"/>
    </location>
</feature>
<dbReference type="PANTHER" id="PTHR43400:SF7">
    <property type="entry name" value="FAD-DEPENDENT OXIDOREDUCTASE 2 FAD BINDING DOMAIN-CONTAINING PROTEIN"/>
    <property type="match status" value="1"/>
</dbReference>
<evidence type="ECO:0000313" key="7">
    <source>
        <dbReference type="EMBL" id="OXE47217.1"/>
    </source>
</evidence>
<dbReference type="PRINTS" id="PR00368">
    <property type="entry name" value="FADPNR"/>
</dbReference>
<protein>
    <submittedName>
        <fullName evidence="7">Flavocytochrome c</fullName>
    </submittedName>
</protein>
<keyword evidence="3 5" id="KW-0274">FAD</keyword>
<proteinExistence type="inferred from homology"/>
<feature type="signal peptide" evidence="5">
    <location>
        <begin position="1"/>
        <end position="27"/>
    </location>
</feature>
<gene>
    <name evidence="7" type="ORF">ADH67_08625</name>
</gene>
<comment type="caution">
    <text evidence="7">The sequence shown here is derived from an EMBL/GenBank/DDBJ whole genome shotgun (WGS) entry which is preliminary data.</text>
</comment>
<dbReference type="PRINTS" id="PR00411">
    <property type="entry name" value="PNDRDTASEI"/>
</dbReference>
<dbReference type="SUPFAM" id="SSF56425">
    <property type="entry name" value="Succinate dehydrogenase/fumarate reductase flavoprotein, catalytic domain"/>
    <property type="match status" value="1"/>
</dbReference>